<dbReference type="Gene3D" id="1.10.10.10">
    <property type="entry name" value="Winged helix-like DNA-binding domain superfamily/Winged helix DNA-binding domain"/>
    <property type="match status" value="1"/>
</dbReference>
<dbReference type="Proteomes" id="UP000275749">
    <property type="component" value="Unassembled WGS sequence"/>
</dbReference>
<dbReference type="InterPro" id="IPR005149">
    <property type="entry name" value="Tscrpt_reg_PadR_N"/>
</dbReference>
<feature type="domain" description="Transcription regulator PadR N-terminal" evidence="2">
    <location>
        <begin position="101"/>
        <end position="169"/>
    </location>
</feature>
<feature type="region of interest" description="Disordered" evidence="1">
    <location>
        <begin position="1"/>
        <end position="95"/>
    </location>
</feature>
<sequence length="240" mass="25044">MKKFMNPSQYGPGEQEPGNGFTGRAGRGHHGHPHRGGPHPQGGHPQGEGCGPRGGGPMGGPGSAFGPGFAGPMGEGRGPRGGRGGRRGPGRGRKGDVRNAVLALLAEAPANGYSLINQISDRSNGLWRPSAGSIYPALGLLTDEGLIAPVEADGKKLFELTDAGRAHVAEHAEELDEPWAKVAEPHRGFLDVRGDMRQLGMAVEQVVVAGDADQLEAARKILERARKDVYRLLAGDAPAE</sequence>
<dbReference type="RefSeq" id="WP_148060530.1">
    <property type="nucleotide sequence ID" value="NZ_RKHG01000001.1"/>
</dbReference>
<name>A0A3N1ZVR1_9ACTN</name>
<dbReference type="Pfam" id="PF03551">
    <property type="entry name" value="PadR"/>
    <property type="match status" value="1"/>
</dbReference>
<feature type="compositionally biased region" description="Basic residues" evidence="1">
    <location>
        <begin position="26"/>
        <end position="37"/>
    </location>
</feature>
<evidence type="ECO:0000256" key="1">
    <source>
        <dbReference type="SAM" id="MobiDB-lite"/>
    </source>
</evidence>
<comment type="caution">
    <text evidence="3">The sequence shown here is derived from an EMBL/GenBank/DDBJ whole genome shotgun (WGS) entry which is preliminary data.</text>
</comment>
<proteinExistence type="predicted"/>
<dbReference type="InterPro" id="IPR036388">
    <property type="entry name" value="WH-like_DNA-bd_sf"/>
</dbReference>
<dbReference type="EMBL" id="RKHG01000001">
    <property type="protein sequence ID" value="ROR54925.1"/>
    <property type="molecule type" value="Genomic_DNA"/>
</dbReference>
<dbReference type="InterPro" id="IPR036390">
    <property type="entry name" value="WH_DNA-bd_sf"/>
</dbReference>
<protein>
    <submittedName>
        <fullName evidence="3">PadR family transcriptional regulator</fullName>
    </submittedName>
</protein>
<organism evidence="3 4">
    <name type="scientific">Luteococcus japonicus</name>
    <dbReference type="NCBI Taxonomy" id="33984"/>
    <lineage>
        <taxon>Bacteria</taxon>
        <taxon>Bacillati</taxon>
        <taxon>Actinomycetota</taxon>
        <taxon>Actinomycetes</taxon>
        <taxon>Propionibacteriales</taxon>
        <taxon>Propionibacteriaceae</taxon>
        <taxon>Luteococcus</taxon>
    </lineage>
</organism>
<evidence type="ECO:0000313" key="4">
    <source>
        <dbReference type="Proteomes" id="UP000275749"/>
    </source>
</evidence>
<dbReference type="AlphaFoldDB" id="A0A3N1ZVR1"/>
<evidence type="ECO:0000313" key="3">
    <source>
        <dbReference type="EMBL" id="ROR54925.1"/>
    </source>
</evidence>
<feature type="compositionally biased region" description="Gly residues" evidence="1">
    <location>
        <begin position="44"/>
        <end position="82"/>
    </location>
</feature>
<gene>
    <name evidence="3" type="ORF">EDD41_2160</name>
</gene>
<reference evidence="3 4" key="1">
    <citation type="submission" date="2018-11" db="EMBL/GenBank/DDBJ databases">
        <title>Sequencing the genomes of 1000 actinobacteria strains.</title>
        <authorList>
            <person name="Klenk H.-P."/>
        </authorList>
    </citation>
    <scope>NUCLEOTIDE SEQUENCE [LARGE SCALE GENOMIC DNA]</scope>
    <source>
        <strain evidence="3 4">DSM 10546</strain>
    </source>
</reference>
<dbReference type="SUPFAM" id="SSF46785">
    <property type="entry name" value="Winged helix' DNA-binding domain"/>
    <property type="match status" value="1"/>
</dbReference>
<evidence type="ECO:0000259" key="2">
    <source>
        <dbReference type="Pfam" id="PF03551"/>
    </source>
</evidence>
<accession>A0A3N1ZVR1</accession>
<feature type="compositionally biased region" description="Basic residues" evidence="1">
    <location>
        <begin position="83"/>
        <end position="92"/>
    </location>
</feature>
<dbReference type="PANTHER" id="PTHR43252:SF2">
    <property type="entry name" value="TRANSCRIPTION REGULATOR, PADR-LIKE FAMILY"/>
    <property type="match status" value="1"/>
</dbReference>
<dbReference type="PANTHER" id="PTHR43252">
    <property type="entry name" value="TRANSCRIPTIONAL REGULATOR YQJI"/>
    <property type="match status" value="1"/>
</dbReference>